<name>A0AAD7NGC4_9AGAR</name>
<dbReference type="AlphaFoldDB" id="A0AAD7NGC4"/>
<protein>
    <recommendedName>
        <fullName evidence="1">Novel STAND NTPase 1 domain-containing protein</fullName>
    </recommendedName>
</protein>
<sequence length="465" mass="52287">MLPSEPKIFHGRDLELADILRAFEQGSPRIAILGAGGIGKTSLARVALHHSQVVGRYGQHRVFVACDTAPTKIELAALIGAHLGLKSGRDLTRLLIRHFSNGPPALLILDNLETVWDPTTSRGEVEEFMSLLTDIKHLALIITMRGAERPAKVPWTRPFLPQLLPLSQAAARQTLLDITDDVHEKEDLDNILSLTDNSPLAINLIAHLVQSEGCLMVLSRWKEEKTAIISEGYDRKSNLDISISMSLSSSRIISVPRSRDLLSLISMLPDGLADVELRQANIPIDHLLHCKTALLRTSLAYEDQGRLKSLVPIREYFQKFHPPSPQLLRPLRLYFQELLDLGTKYRGTLNNLEATNRITLNFANVQNVLLSGLNIDNPDHVDTIYGTTYLDLFSVSAGRGGLTFMDRISNLLPDLMNHRLEVAIVTRRLVDWKYKPIPDPWALVDDAQEHFKHFEDPPLKGRYWY</sequence>
<accession>A0AAD7NGC4</accession>
<keyword evidence="3" id="KW-1185">Reference proteome</keyword>
<reference evidence="2" key="1">
    <citation type="submission" date="2023-03" db="EMBL/GenBank/DDBJ databases">
        <title>Massive genome expansion in bonnet fungi (Mycena s.s.) driven by repeated elements and novel gene families across ecological guilds.</title>
        <authorList>
            <consortium name="Lawrence Berkeley National Laboratory"/>
            <person name="Harder C.B."/>
            <person name="Miyauchi S."/>
            <person name="Viragh M."/>
            <person name="Kuo A."/>
            <person name="Thoen E."/>
            <person name="Andreopoulos B."/>
            <person name="Lu D."/>
            <person name="Skrede I."/>
            <person name="Drula E."/>
            <person name="Henrissat B."/>
            <person name="Morin E."/>
            <person name="Kohler A."/>
            <person name="Barry K."/>
            <person name="LaButti K."/>
            <person name="Morin E."/>
            <person name="Salamov A."/>
            <person name="Lipzen A."/>
            <person name="Mereny Z."/>
            <person name="Hegedus B."/>
            <person name="Baldrian P."/>
            <person name="Stursova M."/>
            <person name="Weitz H."/>
            <person name="Taylor A."/>
            <person name="Grigoriev I.V."/>
            <person name="Nagy L.G."/>
            <person name="Martin F."/>
            <person name="Kauserud H."/>
        </authorList>
    </citation>
    <scope>NUCLEOTIDE SEQUENCE</scope>
    <source>
        <strain evidence="2">CBHHK182m</strain>
    </source>
</reference>
<gene>
    <name evidence="2" type="ORF">B0H16DRAFT_1313229</name>
</gene>
<dbReference type="EMBL" id="JARKIB010000039">
    <property type="protein sequence ID" value="KAJ7759609.1"/>
    <property type="molecule type" value="Genomic_DNA"/>
</dbReference>
<dbReference type="Pfam" id="PF20703">
    <property type="entry name" value="nSTAND1"/>
    <property type="match status" value="1"/>
</dbReference>
<dbReference type="PANTHER" id="PTHR47691:SF3">
    <property type="entry name" value="HTH-TYPE TRANSCRIPTIONAL REGULATOR RV0890C-RELATED"/>
    <property type="match status" value="1"/>
</dbReference>
<proteinExistence type="predicted"/>
<dbReference type="InterPro" id="IPR027417">
    <property type="entry name" value="P-loop_NTPase"/>
</dbReference>
<dbReference type="InterPro" id="IPR049052">
    <property type="entry name" value="nSTAND1"/>
</dbReference>
<comment type="caution">
    <text evidence="2">The sequence shown here is derived from an EMBL/GenBank/DDBJ whole genome shotgun (WGS) entry which is preliminary data.</text>
</comment>
<dbReference type="SUPFAM" id="SSF52540">
    <property type="entry name" value="P-loop containing nucleoside triphosphate hydrolases"/>
    <property type="match status" value="1"/>
</dbReference>
<evidence type="ECO:0000259" key="1">
    <source>
        <dbReference type="Pfam" id="PF20703"/>
    </source>
</evidence>
<organism evidence="2 3">
    <name type="scientific">Mycena metata</name>
    <dbReference type="NCBI Taxonomy" id="1033252"/>
    <lineage>
        <taxon>Eukaryota</taxon>
        <taxon>Fungi</taxon>
        <taxon>Dikarya</taxon>
        <taxon>Basidiomycota</taxon>
        <taxon>Agaricomycotina</taxon>
        <taxon>Agaricomycetes</taxon>
        <taxon>Agaricomycetidae</taxon>
        <taxon>Agaricales</taxon>
        <taxon>Marasmiineae</taxon>
        <taxon>Mycenaceae</taxon>
        <taxon>Mycena</taxon>
    </lineage>
</organism>
<dbReference type="PRINTS" id="PR00364">
    <property type="entry name" value="DISEASERSIST"/>
</dbReference>
<dbReference type="Gene3D" id="3.40.50.300">
    <property type="entry name" value="P-loop containing nucleotide triphosphate hydrolases"/>
    <property type="match status" value="1"/>
</dbReference>
<dbReference type="Proteomes" id="UP001215598">
    <property type="component" value="Unassembled WGS sequence"/>
</dbReference>
<dbReference type="PANTHER" id="PTHR47691">
    <property type="entry name" value="REGULATOR-RELATED"/>
    <property type="match status" value="1"/>
</dbReference>
<evidence type="ECO:0000313" key="3">
    <source>
        <dbReference type="Proteomes" id="UP001215598"/>
    </source>
</evidence>
<feature type="domain" description="Novel STAND NTPase 1" evidence="1">
    <location>
        <begin position="5"/>
        <end position="146"/>
    </location>
</feature>
<evidence type="ECO:0000313" key="2">
    <source>
        <dbReference type="EMBL" id="KAJ7759609.1"/>
    </source>
</evidence>